<dbReference type="Proteomes" id="UP000789366">
    <property type="component" value="Unassembled WGS sequence"/>
</dbReference>
<evidence type="ECO:0000313" key="1">
    <source>
        <dbReference type="EMBL" id="CAG8796508.1"/>
    </source>
</evidence>
<sequence length="94" mass="10737">LSAENNPVIQELSDSIKEYFQMIDQPAMIEDVLIDEAIIEMVMNEFCDNETDDDDDDEESLPPPITIIEAIRALEKVIRYQEGLDDGKEFDKNG</sequence>
<organism evidence="1 2">
    <name type="scientific">Cetraspora pellucida</name>
    <dbReference type="NCBI Taxonomy" id="1433469"/>
    <lineage>
        <taxon>Eukaryota</taxon>
        <taxon>Fungi</taxon>
        <taxon>Fungi incertae sedis</taxon>
        <taxon>Mucoromycota</taxon>
        <taxon>Glomeromycotina</taxon>
        <taxon>Glomeromycetes</taxon>
        <taxon>Diversisporales</taxon>
        <taxon>Gigasporaceae</taxon>
        <taxon>Cetraspora</taxon>
    </lineage>
</organism>
<name>A0ACA9RLA8_9GLOM</name>
<accession>A0ACA9RLA8</accession>
<feature type="non-terminal residue" evidence="1">
    <location>
        <position position="94"/>
    </location>
</feature>
<feature type="non-terminal residue" evidence="1">
    <location>
        <position position="1"/>
    </location>
</feature>
<protein>
    <submittedName>
        <fullName evidence="1">17383_t:CDS:1</fullName>
    </submittedName>
</protein>
<proteinExistence type="predicted"/>
<dbReference type="EMBL" id="CAJVPW010074782">
    <property type="protein sequence ID" value="CAG8796508.1"/>
    <property type="molecule type" value="Genomic_DNA"/>
</dbReference>
<comment type="caution">
    <text evidence="1">The sequence shown here is derived from an EMBL/GenBank/DDBJ whole genome shotgun (WGS) entry which is preliminary data.</text>
</comment>
<reference evidence="1" key="1">
    <citation type="submission" date="2021-06" db="EMBL/GenBank/DDBJ databases">
        <authorList>
            <person name="Kallberg Y."/>
            <person name="Tangrot J."/>
            <person name="Rosling A."/>
        </authorList>
    </citation>
    <scope>NUCLEOTIDE SEQUENCE</scope>
    <source>
        <strain evidence="1">28 12/20/2015</strain>
    </source>
</reference>
<evidence type="ECO:0000313" key="2">
    <source>
        <dbReference type="Proteomes" id="UP000789366"/>
    </source>
</evidence>
<gene>
    <name evidence="1" type="ORF">SPELUC_LOCUS17675</name>
</gene>
<keyword evidence="2" id="KW-1185">Reference proteome</keyword>